<feature type="transmembrane region" description="Helical" evidence="5">
    <location>
        <begin position="162"/>
        <end position="178"/>
    </location>
</feature>
<evidence type="ECO:0000256" key="1">
    <source>
        <dbReference type="ARBA" id="ARBA00004141"/>
    </source>
</evidence>
<feature type="transmembrane region" description="Helical" evidence="5">
    <location>
        <begin position="224"/>
        <end position="247"/>
    </location>
</feature>
<keyword evidence="4 5" id="KW-0472">Membrane</keyword>
<dbReference type="AlphaFoldDB" id="A0A485LU04"/>
<dbReference type="SUPFAM" id="SSF103481">
    <property type="entry name" value="Multidrug resistance efflux transporter EmrE"/>
    <property type="match status" value="1"/>
</dbReference>
<dbReference type="GO" id="GO:0016020">
    <property type="term" value="C:membrane"/>
    <property type="evidence" value="ECO:0007669"/>
    <property type="project" value="UniProtKB-SubCell"/>
</dbReference>
<dbReference type="GO" id="GO:0015095">
    <property type="term" value="F:magnesium ion transmembrane transporter activity"/>
    <property type="evidence" value="ECO:0007669"/>
    <property type="project" value="InterPro"/>
</dbReference>
<dbReference type="EMBL" id="VJMH01007511">
    <property type="protein sequence ID" value="KAF0682624.1"/>
    <property type="molecule type" value="Genomic_DNA"/>
</dbReference>
<reference evidence="6" key="2">
    <citation type="submission" date="2019-06" db="EMBL/GenBank/DDBJ databases">
        <title>Genomics analysis of Aphanomyces spp. identifies a new class of oomycete effector associated with host adaptation.</title>
        <authorList>
            <person name="Gaulin E."/>
        </authorList>
    </citation>
    <scope>NUCLEOTIDE SEQUENCE</scope>
    <source>
        <strain evidence="6">CBS 578.67</strain>
    </source>
</reference>
<dbReference type="Proteomes" id="UP000332933">
    <property type="component" value="Unassembled WGS sequence"/>
</dbReference>
<dbReference type="OrthoDB" id="165382at2759"/>
<gene>
    <name evidence="7" type="primary">Aste57867_25261</name>
    <name evidence="6" type="ORF">As57867_025183</name>
    <name evidence="7" type="ORF">ASTE57867_25261</name>
</gene>
<evidence type="ECO:0000313" key="6">
    <source>
        <dbReference type="EMBL" id="KAF0682624.1"/>
    </source>
</evidence>
<name>A0A485LU04_9STRA</name>
<reference evidence="7 8" key="1">
    <citation type="submission" date="2019-03" db="EMBL/GenBank/DDBJ databases">
        <authorList>
            <person name="Gaulin E."/>
            <person name="Dumas B."/>
        </authorList>
    </citation>
    <scope>NUCLEOTIDE SEQUENCE [LARGE SCALE GENOMIC DNA]</scope>
    <source>
        <strain evidence="7">CBS 568.67</strain>
    </source>
</reference>
<dbReference type="InterPro" id="IPR008521">
    <property type="entry name" value="Mg_trans_NIPA"/>
</dbReference>
<dbReference type="PANTHER" id="PTHR12570">
    <property type="match status" value="1"/>
</dbReference>
<feature type="transmembrane region" description="Helical" evidence="5">
    <location>
        <begin position="65"/>
        <end position="85"/>
    </location>
</feature>
<feature type="transmembrane region" description="Helical" evidence="5">
    <location>
        <begin position="6"/>
        <end position="25"/>
    </location>
</feature>
<evidence type="ECO:0000256" key="5">
    <source>
        <dbReference type="SAM" id="Phobius"/>
    </source>
</evidence>
<dbReference type="Gene3D" id="1.10.3730.20">
    <property type="match status" value="1"/>
</dbReference>
<proteinExistence type="predicted"/>
<evidence type="ECO:0000256" key="3">
    <source>
        <dbReference type="ARBA" id="ARBA00022989"/>
    </source>
</evidence>
<feature type="transmembrane region" description="Helical" evidence="5">
    <location>
        <begin position="259"/>
        <end position="276"/>
    </location>
</feature>
<dbReference type="Pfam" id="PF05653">
    <property type="entry name" value="Mg_trans_NIPA"/>
    <property type="match status" value="1"/>
</dbReference>
<keyword evidence="3 5" id="KW-1133">Transmembrane helix</keyword>
<feature type="transmembrane region" description="Helical" evidence="5">
    <location>
        <begin position="37"/>
        <end position="53"/>
    </location>
</feature>
<feature type="transmembrane region" description="Helical" evidence="5">
    <location>
        <begin position="198"/>
        <end position="217"/>
    </location>
</feature>
<evidence type="ECO:0000313" key="7">
    <source>
        <dbReference type="EMBL" id="VFU01887.1"/>
    </source>
</evidence>
<evidence type="ECO:0000256" key="2">
    <source>
        <dbReference type="ARBA" id="ARBA00022692"/>
    </source>
</evidence>
<keyword evidence="2 5" id="KW-0812">Transmembrane</keyword>
<accession>A0A485LU04</accession>
<feature type="transmembrane region" description="Helical" evidence="5">
    <location>
        <begin position="92"/>
        <end position="111"/>
    </location>
</feature>
<dbReference type="PANTHER" id="PTHR12570:SF9">
    <property type="entry name" value="MAGNESIUM TRANSPORTER NIPA8-RELATED"/>
    <property type="match status" value="1"/>
</dbReference>
<dbReference type="InterPro" id="IPR037185">
    <property type="entry name" value="EmrE-like"/>
</dbReference>
<evidence type="ECO:0000256" key="4">
    <source>
        <dbReference type="ARBA" id="ARBA00023136"/>
    </source>
</evidence>
<sequence length="307" mass="33172">MYYGWLFGIFLSLAASLFGTVGKVLMKLAHKRHGNTALFAGAFVCVILLNPVFDAWSYSFAAQSVLAPMAGFSVVWNIVLSPFVLKEQLSDQVIHGSSIILIGCGLVSMSGDHASPTHTPDQLYALFTETIFIVYATIAITACAGMSYIVHTFPHASYTRRFAFGALAGLVGGNLYFMKTSVELIGNGGDIWNYTGTYLIFGGALGSAAGGIFVLNLGLKEYDALYVVAVYESFLILCGSISGVIFFREDHGMQDWWQVILYPVAIVTTVVGVVVLSRQPSQTATLDEESAPLIDQTKTTKLVLNDL</sequence>
<organism evidence="7 8">
    <name type="scientific">Aphanomyces stellatus</name>
    <dbReference type="NCBI Taxonomy" id="120398"/>
    <lineage>
        <taxon>Eukaryota</taxon>
        <taxon>Sar</taxon>
        <taxon>Stramenopiles</taxon>
        <taxon>Oomycota</taxon>
        <taxon>Saprolegniomycetes</taxon>
        <taxon>Saprolegniales</taxon>
        <taxon>Verrucalvaceae</taxon>
        <taxon>Aphanomyces</taxon>
    </lineage>
</organism>
<feature type="transmembrane region" description="Helical" evidence="5">
    <location>
        <begin position="131"/>
        <end position="150"/>
    </location>
</feature>
<protein>
    <submittedName>
        <fullName evidence="7">Aste57867_25261 protein</fullName>
    </submittedName>
</protein>
<keyword evidence="8" id="KW-1185">Reference proteome</keyword>
<dbReference type="EMBL" id="CAADRA010007537">
    <property type="protein sequence ID" value="VFU01887.1"/>
    <property type="molecule type" value="Genomic_DNA"/>
</dbReference>
<evidence type="ECO:0000313" key="8">
    <source>
        <dbReference type="Proteomes" id="UP000332933"/>
    </source>
</evidence>
<comment type="subcellular location">
    <subcellularLocation>
        <location evidence="1">Membrane</location>
        <topology evidence="1">Multi-pass membrane protein</topology>
    </subcellularLocation>
</comment>